<proteinExistence type="predicted"/>
<feature type="region of interest" description="Disordered" evidence="1">
    <location>
        <begin position="1"/>
        <end position="58"/>
    </location>
</feature>
<name>A0AAD7SCX1_9TELE</name>
<feature type="compositionally biased region" description="Low complexity" evidence="1">
    <location>
        <begin position="23"/>
        <end position="36"/>
    </location>
</feature>
<sequence>MSHCGGAVVRIPLFKNGRPAEQEPLSPAKPSASPEKAASRIGLSHGRRWQQSGQPAKLSSVEMPLELRFQSENLIHGTAAKQTNASGLLRRGHGNAPPCSTHEELAQRGRKEEDSGPGERQRGSCQISPSPVLLEQRAGTHSCRSLKTHKRMP</sequence>
<feature type="region of interest" description="Disordered" evidence="1">
    <location>
        <begin position="78"/>
        <end position="153"/>
    </location>
</feature>
<evidence type="ECO:0000313" key="3">
    <source>
        <dbReference type="Proteomes" id="UP001221898"/>
    </source>
</evidence>
<dbReference type="EMBL" id="JAINUG010000079">
    <property type="protein sequence ID" value="KAJ8399993.1"/>
    <property type="molecule type" value="Genomic_DNA"/>
</dbReference>
<accession>A0AAD7SCX1</accession>
<protein>
    <submittedName>
        <fullName evidence="2">Uncharacterized protein</fullName>
    </submittedName>
</protein>
<gene>
    <name evidence="2" type="ORF">AAFF_G00400320</name>
</gene>
<dbReference type="Proteomes" id="UP001221898">
    <property type="component" value="Unassembled WGS sequence"/>
</dbReference>
<organism evidence="2 3">
    <name type="scientific">Aldrovandia affinis</name>
    <dbReference type="NCBI Taxonomy" id="143900"/>
    <lineage>
        <taxon>Eukaryota</taxon>
        <taxon>Metazoa</taxon>
        <taxon>Chordata</taxon>
        <taxon>Craniata</taxon>
        <taxon>Vertebrata</taxon>
        <taxon>Euteleostomi</taxon>
        <taxon>Actinopterygii</taxon>
        <taxon>Neopterygii</taxon>
        <taxon>Teleostei</taxon>
        <taxon>Notacanthiformes</taxon>
        <taxon>Halosauridae</taxon>
        <taxon>Aldrovandia</taxon>
    </lineage>
</organism>
<feature type="compositionally biased region" description="Basic and acidic residues" evidence="1">
    <location>
        <begin position="101"/>
        <end position="122"/>
    </location>
</feature>
<reference evidence="2" key="1">
    <citation type="journal article" date="2023" name="Science">
        <title>Genome structures resolve the early diversification of teleost fishes.</title>
        <authorList>
            <person name="Parey E."/>
            <person name="Louis A."/>
            <person name="Montfort J."/>
            <person name="Bouchez O."/>
            <person name="Roques C."/>
            <person name="Iampietro C."/>
            <person name="Lluch J."/>
            <person name="Castinel A."/>
            <person name="Donnadieu C."/>
            <person name="Desvignes T."/>
            <person name="Floi Bucao C."/>
            <person name="Jouanno E."/>
            <person name="Wen M."/>
            <person name="Mejri S."/>
            <person name="Dirks R."/>
            <person name="Jansen H."/>
            <person name="Henkel C."/>
            <person name="Chen W.J."/>
            <person name="Zahm M."/>
            <person name="Cabau C."/>
            <person name="Klopp C."/>
            <person name="Thompson A.W."/>
            <person name="Robinson-Rechavi M."/>
            <person name="Braasch I."/>
            <person name="Lecointre G."/>
            <person name="Bobe J."/>
            <person name="Postlethwait J.H."/>
            <person name="Berthelot C."/>
            <person name="Roest Crollius H."/>
            <person name="Guiguen Y."/>
        </authorList>
    </citation>
    <scope>NUCLEOTIDE SEQUENCE</scope>
    <source>
        <strain evidence="2">NC1722</strain>
    </source>
</reference>
<dbReference type="AlphaFoldDB" id="A0AAD7SCX1"/>
<keyword evidence="3" id="KW-1185">Reference proteome</keyword>
<feature type="compositionally biased region" description="Basic residues" evidence="1">
    <location>
        <begin position="144"/>
        <end position="153"/>
    </location>
</feature>
<comment type="caution">
    <text evidence="2">The sequence shown here is derived from an EMBL/GenBank/DDBJ whole genome shotgun (WGS) entry which is preliminary data.</text>
</comment>
<evidence type="ECO:0000313" key="2">
    <source>
        <dbReference type="EMBL" id="KAJ8399993.1"/>
    </source>
</evidence>
<evidence type="ECO:0000256" key="1">
    <source>
        <dbReference type="SAM" id="MobiDB-lite"/>
    </source>
</evidence>